<keyword evidence="3" id="KW-1185">Reference proteome</keyword>
<evidence type="ECO:0000313" key="2">
    <source>
        <dbReference type="EMBL" id="MFC6715186.1"/>
    </source>
</evidence>
<organism evidence="2 3">
    <name type="scientific">Branchiibius cervicis</name>
    <dbReference type="NCBI Taxonomy" id="908252"/>
    <lineage>
        <taxon>Bacteria</taxon>
        <taxon>Bacillati</taxon>
        <taxon>Actinomycetota</taxon>
        <taxon>Actinomycetes</taxon>
        <taxon>Micrococcales</taxon>
        <taxon>Dermacoccaceae</taxon>
        <taxon>Branchiibius</taxon>
    </lineage>
</organism>
<dbReference type="RefSeq" id="WP_291523524.1">
    <property type="nucleotide sequence ID" value="NZ_JBHSWJ010000002.1"/>
</dbReference>
<protein>
    <recommendedName>
        <fullName evidence="1">ESAT-6-like protein</fullName>
    </recommendedName>
</protein>
<accession>A0ABW2AVX9</accession>
<dbReference type="Gene3D" id="1.10.287.1060">
    <property type="entry name" value="ESAT-6-like"/>
    <property type="match status" value="1"/>
</dbReference>
<evidence type="ECO:0000256" key="1">
    <source>
        <dbReference type="RuleBase" id="RU362001"/>
    </source>
</evidence>
<dbReference type="Pfam" id="PF06013">
    <property type="entry name" value="WXG100"/>
    <property type="match status" value="1"/>
</dbReference>
<dbReference type="EMBL" id="JBHSWJ010000002">
    <property type="protein sequence ID" value="MFC6715186.1"/>
    <property type="molecule type" value="Genomic_DNA"/>
</dbReference>
<dbReference type="InterPro" id="IPR010310">
    <property type="entry name" value="T7SS_ESAT-6-like"/>
</dbReference>
<dbReference type="SUPFAM" id="SSF140453">
    <property type="entry name" value="EsxAB dimer-like"/>
    <property type="match status" value="1"/>
</dbReference>
<dbReference type="InterPro" id="IPR036689">
    <property type="entry name" value="ESAT-6-like_sf"/>
</dbReference>
<comment type="similarity">
    <text evidence="1">Belongs to the WXG100 family.</text>
</comment>
<reference evidence="3" key="1">
    <citation type="journal article" date="2019" name="Int. J. Syst. Evol. Microbiol.">
        <title>The Global Catalogue of Microorganisms (GCM) 10K type strain sequencing project: providing services to taxonomists for standard genome sequencing and annotation.</title>
        <authorList>
            <consortium name="The Broad Institute Genomics Platform"/>
            <consortium name="The Broad Institute Genome Sequencing Center for Infectious Disease"/>
            <person name="Wu L."/>
            <person name="Ma J."/>
        </authorList>
    </citation>
    <scope>NUCLEOTIDE SEQUENCE [LARGE SCALE GENOMIC DNA]</scope>
    <source>
        <strain evidence="3">NBRC 106593</strain>
    </source>
</reference>
<evidence type="ECO:0000313" key="3">
    <source>
        <dbReference type="Proteomes" id="UP001596356"/>
    </source>
</evidence>
<gene>
    <name evidence="2" type="ORF">ACFQBT_15760</name>
</gene>
<name>A0ABW2AVX9_9MICO</name>
<sequence>MSNTFAVNTTEIARHSSDLNLIAGQIQDAMGAMRRKLEVLQGTWTGSASGQYAALQHEWEGQQENVRRTLENISGALGRAGSSYQQTEQDVLATFRH</sequence>
<comment type="caution">
    <text evidence="2">The sequence shown here is derived from an EMBL/GenBank/DDBJ whole genome shotgun (WGS) entry which is preliminary data.</text>
</comment>
<dbReference type="NCBIfam" id="TIGR03930">
    <property type="entry name" value="WXG100_ESAT6"/>
    <property type="match status" value="1"/>
</dbReference>
<dbReference type="Proteomes" id="UP001596356">
    <property type="component" value="Unassembled WGS sequence"/>
</dbReference>
<proteinExistence type="inferred from homology"/>